<dbReference type="GO" id="GO:0005737">
    <property type="term" value="C:cytoplasm"/>
    <property type="evidence" value="ECO:0007669"/>
    <property type="project" value="TreeGrafter"/>
</dbReference>
<reference evidence="2" key="1">
    <citation type="submission" date="2013-02" db="EMBL/GenBank/DDBJ databases">
        <authorList>
            <person name="Hughes D."/>
        </authorList>
    </citation>
    <scope>NUCLEOTIDE SEQUENCE</scope>
    <source>
        <strain>Durham</strain>
        <strain evidence="2">NC isolate 2 -- Noor lab</strain>
    </source>
</reference>
<dbReference type="OMA" id="ENHEWKS"/>
<organism evidence="1 2">
    <name type="scientific">Megaselia scalaris</name>
    <name type="common">Humpbacked fly</name>
    <name type="synonym">Phora scalaris</name>
    <dbReference type="NCBI Taxonomy" id="36166"/>
    <lineage>
        <taxon>Eukaryota</taxon>
        <taxon>Metazoa</taxon>
        <taxon>Ecdysozoa</taxon>
        <taxon>Arthropoda</taxon>
        <taxon>Hexapoda</taxon>
        <taxon>Insecta</taxon>
        <taxon>Pterygota</taxon>
        <taxon>Neoptera</taxon>
        <taxon>Endopterygota</taxon>
        <taxon>Diptera</taxon>
        <taxon>Brachycera</taxon>
        <taxon>Muscomorpha</taxon>
        <taxon>Platypezoidea</taxon>
        <taxon>Phoridae</taxon>
        <taxon>Megaseliini</taxon>
        <taxon>Megaselia</taxon>
    </lineage>
</organism>
<protein>
    <submittedName>
        <fullName evidence="1">Uncharacterized protein</fullName>
    </submittedName>
</protein>
<proteinExistence type="predicted"/>
<dbReference type="PANTHER" id="PTHR12358:SF112">
    <property type="entry name" value="LD11247P-RELATED"/>
    <property type="match status" value="1"/>
</dbReference>
<dbReference type="PANTHER" id="PTHR12358">
    <property type="entry name" value="SPHINGOSINE KINASE"/>
    <property type="match status" value="1"/>
</dbReference>
<sequence length="295" mass="32630">MFSFLSIGWGLISDIDIESERLRYMGHPRFSLWSVRRLIGLRTYHGKISYIPASSELLNASSTTDNPPNRTGIKHSISCNTYLTEEGATSDSVDGEVIALETSTDGFFDTISHRQRFDSFYSATSRKTAYYSVAGSDYKSINGSIKGGEEGEDFPDHDKVYNLDNPSNPKDVQVFGPSDYVMVHATYQTHLSSDVFFVPSSKLSDGIIWLVIIKAGVTRPALLNFMMGLSSGTHLPDKEHNFFKVIPVTAFRIEPTGSDGILTVDGERVDYGPIQGEVCPSLAKVMVPEKFVKTL</sequence>
<reference evidence="1" key="2">
    <citation type="submission" date="2015-06" db="UniProtKB">
        <authorList>
            <consortium name="EnsemblMetazoa"/>
        </authorList>
    </citation>
    <scope>IDENTIFICATION</scope>
</reference>
<dbReference type="HOGENOM" id="CLU_013399_1_0_1"/>
<dbReference type="GO" id="GO:0016020">
    <property type="term" value="C:membrane"/>
    <property type="evidence" value="ECO:0007669"/>
    <property type="project" value="TreeGrafter"/>
</dbReference>
<dbReference type="InterPro" id="IPR016064">
    <property type="entry name" value="NAD/diacylglycerol_kinase_sf"/>
</dbReference>
<dbReference type="AlphaFoldDB" id="T1H2Z1"/>
<name>T1H2Z1_MEGSC</name>
<dbReference type="Proteomes" id="UP000015102">
    <property type="component" value="Unassembled WGS sequence"/>
</dbReference>
<dbReference type="STRING" id="36166.T1H2Z1"/>
<accession>T1H2Z1</accession>
<keyword evidence="2" id="KW-1185">Reference proteome</keyword>
<evidence type="ECO:0000313" key="2">
    <source>
        <dbReference type="Proteomes" id="UP000015102"/>
    </source>
</evidence>
<dbReference type="GO" id="GO:0046512">
    <property type="term" value="P:sphingosine biosynthetic process"/>
    <property type="evidence" value="ECO:0007669"/>
    <property type="project" value="TreeGrafter"/>
</dbReference>
<evidence type="ECO:0000313" key="1">
    <source>
        <dbReference type="EnsemblMetazoa" id="MESCA010598-PA"/>
    </source>
</evidence>
<dbReference type="EnsemblMetazoa" id="MESCA010598-RA">
    <property type="protein sequence ID" value="MESCA010598-PA"/>
    <property type="gene ID" value="MESCA010598"/>
</dbReference>
<dbReference type="SUPFAM" id="SSF111331">
    <property type="entry name" value="NAD kinase/diacylglycerol kinase-like"/>
    <property type="match status" value="1"/>
</dbReference>
<dbReference type="GO" id="GO:0001727">
    <property type="term" value="F:lipid kinase activity"/>
    <property type="evidence" value="ECO:0007669"/>
    <property type="project" value="TreeGrafter"/>
</dbReference>
<dbReference type="Gene3D" id="2.60.200.40">
    <property type="match status" value="1"/>
</dbReference>
<dbReference type="InterPro" id="IPR050187">
    <property type="entry name" value="Lipid_Phosphate_FormReg"/>
</dbReference>
<dbReference type="EMBL" id="CAQQ02374255">
    <property type="status" value="NOT_ANNOTATED_CDS"/>
    <property type="molecule type" value="Genomic_DNA"/>
</dbReference>